<name>A0A495B9W9_VOGIN</name>
<dbReference type="RefSeq" id="WP_120810681.1">
    <property type="nucleotide sequence ID" value="NZ_RBID01000015.1"/>
</dbReference>
<comment type="similarity">
    <text evidence="1 2">Belongs to the outer membrane factor (OMF) (TC 1.B.17) family.</text>
</comment>
<reference evidence="4 5" key="1">
    <citation type="submission" date="2018-10" db="EMBL/GenBank/DDBJ databases">
        <title>Genomic Encyclopedia of Type Strains, Phase IV (KMG-IV): sequencing the most valuable type-strain genomes for metagenomic binning, comparative biology and taxonomic classification.</title>
        <authorList>
            <person name="Goeker M."/>
        </authorList>
    </citation>
    <scope>NUCLEOTIDE SEQUENCE [LARGE SCALE GENOMIC DNA]</scope>
    <source>
        <strain evidence="4 5">DSM 3303</strain>
    </source>
</reference>
<dbReference type="GO" id="GO:0015562">
    <property type="term" value="F:efflux transmembrane transporter activity"/>
    <property type="evidence" value="ECO:0007669"/>
    <property type="project" value="InterPro"/>
</dbReference>
<dbReference type="PANTHER" id="PTHR30203:SF25">
    <property type="entry name" value="OUTER MEMBRANE PROTEIN-RELATED"/>
    <property type="match status" value="1"/>
</dbReference>
<evidence type="ECO:0000313" key="4">
    <source>
        <dbReference type="EMBL" id="RKQ57778.1"/>
    </source>
</evidence>
<dbReference type="NCBIfam" id="TIGR01845">
    <property type="entry name" value="outer_NodT"/>
    <property type="match status" value="1"/>
</dbReference>
<dbReference type="Gene3D" id="1.20.1600.10">
    <property type="entry name" value="Outer membrane efflux proteins (OEP)"/>
    <property type="match status" value="1"/>
</dbReference>
<dbReference type="Proteomes" id="UP000279384">
    <property type="component" value="Unassembled WGS sequence"/>
</dbReference>
<keyword evidence="2" id="KW-1134">Transmembrane beta strand</keyword>
<dbReference type="Pfam" id="PF02321">
    <property type="entry name" value="OEP"/>
    <property type="match status" value="2"/>
</dbReference>
<keyword evidence="2 4" id="KW-0449">Lipoprotein</keyword>
<dbReference type="AlphaFoldDB" id="A0A495B9W9"/>
<keyword evidence="2" id="KW-0732">Signal</keyword>
<dbReference type="PROSITE" id="PS51257">
    <property type="entry name" value="PROKAR_LIPOPROTEIN"/>
    <property type="match status" value="1"/>
</dbReference>
<feature type="signal peptide" evidence="2">
    <location>
        <begin position="1"/>
        <end position="22"/>
    </location>
</feature>
<dbReference type="PANTHER" id="PTHR30203">
    <property type="entry name" value="OUTER MEMBRANE CATION EFFLUX PROTEIN"/>
    <property type="match status" value="1"/>
</dbReference>
<keyword evidence="2" id="KW-0472">Membrane</keyword>
<dbReference type="EMBL" id="RBID01000015">
    <property type="protein sequence ID" value="RKQ57778.1"/>
    <property type="molecule type" value="Genomic_DNA"/>
</dbReference>
<dbReference type="InterPro" id="IPR010131">
    <property type="entry name" value="MdtP/NodT-like"/>
</dbReference>
<dbReference type="InterPro" id="IPR003423">
    <property type="entry name" value="OMP_efflux"/>
</dbReference>
<evidence type="ECO:0000256" key="3">
    <source>
        <dbReference type="SAM" id="Coils"/>
    </source>
</evidence>
<protein>
    <submittedName>
        <fullName evidence="4">NodT family efflux transporter outer membrane factor (OMF) lipoprotein</fullName>
    </submittedName>
</protein>
<accession>A0A495B9W9</accession>
<organism evidence="4 5">
    <name type="scientific">Vogesella indigofera</name>
    <name type="common">Pseudomonas indigofera</name>
    <dbReference type="NCBI Taxonomy" id="45465"/>
    <lineage>
        <taxon>Bacteria</taxon>
        <taxon>Pseudomonadati</taxon>
        <taxon>Pseudomonadota</taxon>
        <taxon>Betaproteobacteria</taxon>
        <taxon>Neisseriales</taxon>
        <taxon>Chromobacteriaceae</taxon>
        <taxon>Vogesella</taxon>
    </lineage>
</organism>
<sequence length="486" mass="51280">MLAKHPLALLIAVSLLTGCAVGPDYVRPNMPMPERYLGAATVEQRHASTRADLAVWWEGFGDPQLSRYVMLALEQNLDLAQASARVVQARAGLGAAHAALLPAGNVGGQAARAYQSVETPMGQVLSSTPGFDRYGNAYEANLGASWELDLFGGLRRGQEAALSEYQASEAGATATRLAVAAQTADIYISIRGLQTRLDVARRQVQKQQELLKIIRRLYGKGLAAELQVNQAEGVLAQVQSSVPVLETGLDAAMNALDVMLGSSPGTHRAELAEVGAIPLAPRIAATGSPGELLRRRPDLIVAERRLAASNARIGVALAEYYPKLTLSGLIGSATAVSAGNLFTSGASQAAGVLGLRWRLFDFARINAQIDLAKGQEAERLAAYRLAVLRASEDVENAFSALVKREEQAAVLAKGVDSLGRARSASFAAYQKGVVSLIEVLQADESLLRAADAQAQAQTESARAAVAAFKALGGGWQPHESEVLASK</sequence>
<feature type="chain" id="PRO_5019611744" evidence="2">
    <location>
        <begin position="23"/>
        <end position="486"/>
    </location>
</feature>
<feature type="coiled-coil region" evidence="3">
    <location>
        <begin position="190"/>
        <end position="217"/>
    </location>
</feature>
<dbReference type="SUPFAM" id="SSF56954">
    <property type="entry name" value="Outer membrane efflux proteins (OEP)"/>
    <property type="match status" value="1"/>
</dbReference>
<keyword evidence="3" id="KW-0175">Coiled coil</keyword>
<proteinExistence type="inferred from homology"/>
<evidence type="ECO:0000256" key="1">
    <source>
        <dbReference type="ARBA" id="ARBA00007613"/>
    </source>
</evidence>
<evidence type="ECO:0000256" key="2">
    <source>
        <dbReference type="RuleBase" id="RU362097"/>
    </source>
</evidence>
<comment type="subcellular location">
    <subcellularLocation>
        <location evidence="2">Cell membrane</location>
        <topology evidence="2">Lipid-anchor</topology>
    </subcellularLocation>
</comment>
<gene>
    <name evidence="4" type="ORF">C8E02_2077</name>
</gene>
<dbReference type="GO" id="GO:0005886">
    <property type="term" value="C:plasma membrane"/>
    <property type="evidence" value="ECO:0007669"/>
    <property type="project" value="UniProtKB-SubCell"/>
</dbReference>
<dbReference type="Gene3D" id="2.20.200.10">
    <property type="entry name" value="Outer membrane efflux proteins (OEP)"/>
    <property type="match status" value="1"/>
</dbReference>
<comment type="caution">
    <text evidence="4">The sequence shown here is derived from an EMBL/GenBank/DDBJ whole genome shotgun (WGS) entry which is preliminary data.</text>
</comment>
<keyword evidence="2" id="KW-0564">Palmitate</keyword>
<keyword evidence="2" id="KW-0812">Transmembrane</keyword>
<evidence type="ECO:0000313" key="5">
    <source>
        <dbReference type="Proteomes" id="UP000279384"/>
    </source>
</evidence>